<sequence>MDTPPLPPHPAHLPDWANDELPLLTETVGEPGIPLLSEVVPTTPRPSAPASPPAQAMATPPAASLASPPAAEPLAQIERELHAAAQLIMQEVIDDYMLQIEAELHRRLEEHLAKVLRAGRR</sequence>
<dbReference type="EMBL" id="JAHRGL010000040">
    <property type="protein sequence ID" value="MBV2133824.1"/>
    <property type="molecule type" value="Genomic_DNA"/>
</dbReference>
<name>A0ABS6MYE0_9GAMM</name>
<dbReference type="Proteomes" id="UP000813068">
    <property type="component" value="Unassembled WGS sequence"/>
</dbReference>
<feature type="compositionally biased region" description="Pro residues" evidence="1">
    <location>
        <begin position="1"/>
        <end position="11"/>
    </location>
</feature>
<accession>A0ABS6MYE0</accession>
<gene>
    <name evidence="2" type="ORF">KRX52_13670</name>
</gene>
<evidence type="ECO:0000313" key="2">
    <source>
        <dbReference type="EMBL" id="MBV2133824.1"/>
    </source>
</evidence>
<feature type="compositionally biased region" description="Low complexity" evidence="1">
    <location>
        <begin position="53"/>
        <end position="70"/>
    </location>
</feature>
<evidence type="ECO:0000313" key="3">
    <source>
        <dbReference type="Proteomes" id="UP000813068"/>
    </source>
</evidence>
<feature type="compositionally biased region" description="Pro residues" evidence="1">
    <location>
        <begin position="43"/>
        <end position="52"/>
    </location>
</feature>
<protein>
    <submittedName>
        <fullName evidence="2">DNA polymerase III subunit chi</fullName>
    </submittedName>
</protein>
<evidence type="ECO:0000256" key="1">
    <source>
        <dbReference type="SAM" id="MobiDB-lite"/>
    </source>
</evidence>
<feature type="region of interest" description="Disordered" evidence="1">
    <location>
        <begin position="1"/>
        <end position="70"/>
    </location>
</feature>
<keyword evidence="3" id="KW-1185">Reference proteome</keyword>
<proteinExistence type="predicted"/>
<dbReference type="RefSeq" id="WP_217682270.1">
    <property type="nucleotide sequence ID" value="NZ_JAHRGL010000040.1"/>
</dbReference>
<reference evidence="2 3" key="1">
    <citation type="submission" date="2021-06" db="EMBL/GenBank/DDBJ databases">
        <title>Differences between aerobic and microaerobic xylene degrading microbial communities.</title>
        <authorList>
            <person name="Banerjee S."/>
            <person name="Tancsics A."/>
        </authorList>
    </citation>
    <scope>NUCLEOTIDE SEQUENCE [LARGE SCALE GENOMIC DNA]</scope>
    <source>
        <strain evidence="2 3">MAP12</strain>
    </source>
</reference>
<comment type="caution">
    <text evidence="2">The sequence shown here is derived from an EMBL/GenBank/DDBJ whole genome shotgun (WGS) entry which is preliminary data.</text>
</comment>
<organism evidence="2 3">
    <name type="scientific">Geopseudomonas aromaticivorans</name>
    <dbReference type="NCBI Taxonomy" id="2849492"/>
    <lineage>
        <taxon>Bacteria</taxon>
        <taxon>Pseudomonadati</taxon>
        <taxon>Pseudomonadota</taxon>
        <taxon>Gammaproteobacteria</taxon>
        <taxon>Pseudomonadales</taxon>
        <taxon>Pseudomonadaceae</taxon>
        <taxon>Geopseudomonas</taxon>
    </lineage>
</organism>